<dbReference type="GO" id="GO:0005886">
    <property type="term" value="C:plasma membrane"/>
    <property type="evidence" value="ECO:0007669"/>
    <property type="project" value="UniProtKB-SubCell"/>
</dbReference>
<organism evidence="10 11">
    <name type="scientific">Microbaculum marinum</name>
    <dbReference type="NCBI Taxonomy" id="1764581"/>
    <lineage>
        <taxon>Bacteria</taxon>
        <taxon>Pseudomonadati</taxon>
        <taxon>Pseudomonadota</taxon>
        <taxon>Alphaproteobacteria</taxon>
        <taxon>Hyphomicrobiales</taxon>
        <taxon>Tepidamorphaceae</taxon>
        <taxon>Microbaculum</taxon>
    </lineage>
</organism>
<dbReference type="Gene3D" id="2.70.150.10">
    <property type="entry name" value="Calcium-transporting ATPase, cytoplasmic transduction domain A"/>
    <property type="match status" value="1"/>
</dbReference>
<name>A0AAW9RLX8_9HYPH</name>
<keyword evidence="7 8" id="KW-0472">Membrane</keyword>
<feature type="transmembrane region" description="Helical" evidence="8">
    <location>
        <begin position="712"/>
        <end position="730"/>
    </location>
</feature>
<keyword evidence="8" id="KW-0067">ATP-binding</keyword>
<reference evidence="10 11" key="1">
    <citation type="submission" date="2024-02" db="EMBL/GenBank/DDBJ databases">
        <title>Genome analysis and characterization of Microbaculum marinisediminis sp. nov., isolated from marine sediment.</title>
        <authorList>
            <person name="Du Z.-J."/>
            <person name="Ye Y.-Q."/>
            <person name="Zhang Z.-R."/>
            <person name="Yuan S.-M."/>
            <person name="Zhang X.-Y."/>
        </authorList>
    </citation>
    <scope>NUCLEOTIDE SEQUENCE [LARGE SCALE GENOMIC DNA]</scope>
    <source>
        <strain evidence="10 11">SDUM1044001</strain>
    </source>
</reference>
<evidence type="ECO:0000256" key="3">
    <source>
        <dbReference type="ARBA" id="ARBA00022692"/>
    </source>
</evidence>
<dbReference type="SUPFAM" id="SSF55008">
    <property type="entry name" value="HMA, heavy metal-associated domain"/>
    <property type="match status" value="1"/>
</dbReference>
<dbReference type="InterPro" id="IPR001757">
    <property type="entry name" value="P_typ_ATPase"/>
</dbReference>
<dbReference type="CDD" id="cd00371">
    <property type="entry name" value="HMA"/>
    <property type="match status" value="1"/>
</dbReference>
<dbReference type="InterPro" id="IPR023299">
    <property type="entry name" value="ATPase_P-typ_cyto_dom_N"/>
</dbReference>
<dbReference type="InterPro" id="IPR059000">
    <property type="entry name" value="ATPase_P-type_domA"/>
</dbReference>
<comment type="caution">
    <text evidence="10">The sequence shown here is derived from an EMBL/GenBank/DDBJ whole genome shotgun (WGS) entry which is preliminary data.</text>
</comment>
<dbReference type="GO" id="GO:0046872">
    <property type="term" value="F:metal ion binding"/>
    <property type="evidence" value="ECO:0007669"/>
    <property type="project" value="UniProtKB-KW"/>
</dbReference>
<dbReference type="InterPro" id="IPR006121">
    <property type="entry name" value="HMA_dom"/>
</dbReference>
<dbReference type="PROSITE" id="PS00154">
    <property type="entry name" value="ATPASE_E1_E2"/>
    <property type="match status" value="1"/>
</dbReference>
<dbReference type="EMBL" id="JAZHOF010000001">
    <property type="protein sequence ID" value="MEJ8570384.1"/>
    <property type="molecule type" value="Genomic_DNA"/>
</dbReference>
<dbReference type="NCBIfam" id="TIGR01512">
    <property type="entry name" value="ATPase-IB2_Cd"/>
    <property type="match status" value="1"/>
</dbReference>
<dbReference type="InterPro" id="IPR023298">
    <property type="entry name" value="ATPase_P-typ_TM_dom_sf"/>
</dbReference>
<dbReference type="PRINTS" id="PR00943">
    <property type="entry name" value="CUATPASE"/>
</dbReference>
<keyword evidence="8" id="KW-0547">Nucleotide-binding</keyword>
<keyword evidence="8" id="KW-1003">Cell membrane</keyword>
<dbReference type="PRINTS" id="PR00119">
    <property type="entry name" value="CATATPASE"/>
</dbReference>
<dbReference type="InterPro" id="IPR036163">
    <property type="entry name" value="HMA_dom_sf"/>
</dbReference>
<protein>
    <submittedName>
        <fullName evidence="10">Heavy metal translocating P-type ATPase</fullName>
    </submittedName>
</protein>
<dbReference type="Pfam" id="PF00122">
    <property type="entry name" value="E1-E2_ATPase"/>
    <property type="match status" value="1"/>
</dbReference>
<feature type="transmembrane region" description="Helical" evidence="8">
    <location>
        <begin position="211"/>
        <end position="229"/>
    </location>
</feature>
<dbReference type="NCBIfam" id="TIGR01511">
    <property type="entry name" value="ATPase-IB1_Cu"/>
    <property type="match status" value="1"/>
</dbReference>
<dbReference type="Pfam" id="PF00702">
    <property type="entry name" value="Hydrolase"/>
    <property type="match status" value="1"/>
</dbReference>
<dbReference type="SUPFAM" id="SSF56784">
    <property type="entry name" value="HAD-like"/>
    <property type="match status" value="1"/>
</dbReference>
<comment type="subcellular location">
    <subcellularLocation>
        <location evidence="8">Cell membrane</location>
    </subcellularLocation>
    <subcellularLocation>
        <location evidence="1">Membrane</location>
    </subcellularLocation>
</comment>
<dbReference type="InterPro" id="IPR018303">
    <property type="entry name" value="ATPase_P-typ_P_site"/>
</dbReference>
<feature type="transmembrane region" description="Helical" evidence="8">
    <location>
        <begin position="149"/>
        <end position="171"/>
    </location>
</feature>
<evidence type="ECO:0000256" key="6">
    <source>
        <dbReference type="ARBA" id="ARBA00022989"/>
    </source>
</evidence>
<dbReference type="GO" id="GO:0015662">
    <property type="term" value="F:P-type ion transporter activity"/>
    <property type="evidence" value="ECO:0007669"/>
    <property type="project" value="UniProtKB-ARBA"/>
</dbReference>
<dbReference type="Gene3D" id="3.40.1110.10">
    <property type="entry name" value="Calcium-transporting ATPase, cytoplasmic domain N"/>
    <property type="match status" value="1"/>
</dbReference>
<dbReference type="Pfam" id="PF00403">
    <property type="entry name" value="HMA"/>
    <property type="match status" value="1"/>
</dbReference>
<evidence type="ECO:0000256" key="1">
    <source>
        <dbReference type="ARBA" id="ARBA00004370"/>
    </source>
</evidence>
<feature type="transmembrane region" description="Helical" evidence="8">
    <location>
        <begin position="123"/>
        <end position="143"/>
    </location>
</feature>
<keyword evidence="11" id="KW-1185">Reference proteome</keyword>
<evidence type="ECO:0000256" key="7">
    <source>
        <dbReference type="ARBA" id="ARBA00023136"/>
    </source>
</evidence>
<keyword evidence="6 8" id="KW-1133">Transmembrane helix</keyword>
<feature type="transmembrane region" description="Helical" evidence="8">
    <location>
        <begin position="392"/>
        <end position="413"/>
    </location>
</feature>
<dbReference type="SFLD" id="SFLDF00027">
    <property type="entry name" value="p-type_atpase"/>
    <property type="match status" value="1"/>
</dbReference>
<dbReference type="GO" id="GO:0016887">
    <property type="term" value="F:ATP hydrolysis activity"/>
    <property type="evidence" value="ECO:0007669"/>
    <property type="project" value="InterPro"/>
</dbReference>
<dbReference type="NCBIfam" id="TIGR01494">
    <property type="entry name" value="ATPase_P-type"/>
    <property type="match status" value="1"/>
</dbReference>
<dbReference type="AlphaFoldDB" id="A0AAW9RLX8"/>
<dbReference type="GO" id="GO:0030001">
    <property type="term" value="P:metal ion transport"/>
    <property type="evidence" value="ECO:0007669"/>
    <property type="project" value="UniProtKB-ARBA"/>
</dbReference>
<accession>A0AAW9RLX8</accession>
<dbReference type="SFLD" id="SFLDG00002">
    <property type="entry name" value="C1.7:_P-type_atpase_like"/>
    <property type="match status" value="1"/>
</dbReference>
<dbReference type="SUPFAM" id="SSF81665">
    <property type="entry name" value="Calcium ATPase, transmembrane domain M"/>
    <property type="match status" value="1"/>
</dbReference>
<evidence type="ECO:0000256" key="4">
    <source>
        <dbReference type="ARBA" id="ARBA00022723"/>
    </source>
</evidence>
<dbReference type="NCBIfam" id="TIGR01525">
    <property type="entry name" value="ATPase-IB_hvy"/>
    <property type="match status" value="1"/>
</dbReference>
<evidence type="ECO:0000313" key="10">
    <source>
        <dbReference type="EMBL" id="MEJ8570384.1"/>
    </source>
</evidence>
<dbReference type="SUPFAM" id="SSF81653">
    <property type="entry name" value="Calcium ATPase, transduction domain A"/>
    <property type="match status" value="1"/>
</dbReference>
<dbReference type="SFLD" id="SFLDS00003">
    <property type="entry name" value="Haloacid_Dehalogenase"/>
    <property type="match status" value="1"/>
</dbReference>
<keyword evidence="4 8" id="KW-0479">Metal-binding</keyword>
<comment type="similarity">
    <text evidence="2 8">Belongs to the cation transport ATPase (P-type) (TC 3.A.3) family. Type IB subfamily.</text>
</comment>
<evidence type="ECO:0000256" key="8">
    <source>
        <dbReference type="RuleBase" id="RU362081"/>
    </source>
</evidence>
<dbReference type="GO" id="GO:0019829">
    <property type="term" value="F:ATPase-coupled monoatomic cation transmembrane transporter activity"/>
    <property type="evidence" value="ECO:0007669"/>
    <property type="project" value="InterPro"/>
</dbReference>
<dbReference type="PANTHER" id="PTHR46594:SF4">
    <property type="entry name" value="P-TYPE CATION-TRANSPORTING ATPASE"/>
    <property type="match status" value="1"/>
</dbReference>
<keyword evidence="3 8" id="KW-0812">Transmembrane</keyword>
<evidence type="ECO:0000256" key="2">
    <source>
        <dbReference type="ARBA" id="ARBA00006024"/>
    </source>
</evidence>
<dbReference type="InterPro" id="IPR027256">
    <property type="entry name" value="P-typ_ATPase_IB"/>
</dbReference>
<dbReference type="InterPro" id="IPR044492">
    <property type="entry name" value="P_typ_ATPase_HD_dom"/>
</dbReference>
<gene>
    <name evidence="10" type="ORF">V3328_02800</name>
</gene>
<evidence type="ECO:0000313" key="11">
    <source>
        <dbReference type="Proteomes" id="UP001378188"/>
    </source>
</evidence>
<evidence type="ECO:0000259" key="9">
    <source>
        <dbReference type="PROSITE" id="PS50846"/>
    </source>
</evidence>
<dbReference type="PANTHER" id="PTHR46594">
    <property type="entry name" value="P-TYPE CATION-TRANSPORTING ATPASE"/>
    <property type="match status" value="1"/>
</dbReference>
<proteinExistence type="inferred from homology"/>
<dbReference type="Gene3D" id="3.30.70.100">
    <property type="match status" value="1"/>
</dbReference>
<dbReference type="Gene3D" id="3.40.50.1000">
    <property type="entry name" value="HAD superfamily/HAD-like"/>
    <property type="match status" value="1"/>
</dbReference>
<dbReference type="InterPro" id="IPR008250">
    <property type="entry name" value="ATPase_P-typ_transduc_dom_A_sf"/>
</dbReference>
<feature type="transmembrane region" description="Helical" evidence="8">
    <location>
        <begin position="364"/>
        <end position="386"/>
    </location>
</feature>
<feature type="transmembrane region" description="Helical" evidence="8">
    <location>
        <begin position="690"/>
        <end position="706"/>
    </location>
</feature>
<sequence length="757" mass="79973">MACCAPGAESPLPSQRAERPSAEEILHASRNIEDGLVQTDLSVPSAHCGSCIAAIEGALTKLEGVVSARLNLSTRRATVKWRPGGPVPPLLRALSDAGYEASLFSYEDDEADPELARLIRATAVAGFAAMNIMLLSVSVWAGADETTRHAFHLLSALLAVLAVAYSGRIFFRSAWAAVRSGATNMDVPISLGILLALALSVHDTLQNEPHAYFDATTALIFFLLGGRTLDHLMRRKARTAVLGLAKMMPRGASVIAPDGTRTYKPHGEIEPGELVLVAAGERIPLDGTVEVGTADIDAALVTGEAGPVAVTPGTQVLSGMMNLNGSLQIRITRTARDSFIAGMIRMMEAAEHARAHYRRIADRAAALYSPVVHGLAALAFLGWIAATGDWHRSLTVAICVLIITCPCALGLAVPMVQVVAARRLLERGIALKEGSALERLAEVDTVVFDKTGTLTIGELHVARCSVTGKDLSAAAALTARSRHPVSRAVAELAEKASHIEVEEFRERPGYGVEGRVGGDHYRLGRPEWALGRQLSTADRSLFSGTALARNGSSAGFFELSDALRPRAREVVEMLRDRGLAVAMLSGDRPETVSAAAASLGIQTSHAALLPEDKTAWLEERRREGGKVLMVGDGLNDAPALSAALVSMAPASAADVGRAAADLVYFGSGLMAVPEALTIARTANRLVRQNLIFAVSYNALVIPIAVAGHVTPLIAALAMSLSSVLVVANALRFPRTKQRTTGAAKRNISMLPLPDKAL</sequence>
<dbReference type="GO" id="GO:0005524">
    <property type="term" value="F:ATP binding"/>
    <property type="evidence" value="ECO:0007669"/>
    <property type="project" value="UniProtKB-UniRule"/>
</dbReference>
<dbReference type="InterPro" id="IPR036412">
    <property type="entry name" value="HAD-like_sf"/>
</dbReference>
<dbReference type="RefSeq" id="WP_340328115.1">
    <property type="nucleotide sequence ID" value="NZ_JAZHOF010000001.1"/>
</dbReference>
<dbReference type="InterPro" id="IPR023214">
    <property type="entry name" value="HAD_sf"/>
</dbReference>
<feature type="domain" description="HMA" evidence="9">
    <location>
        <begin position="37"/>
        <end position="102"/>
    </location>
</feature>
<dbReference type="Proteomes" id="UP001378188">
    <property type="component" value="Unassembled WGS sequence"/>
</dbReference>
<dbReference type="PROSITE" id="PS50846">
    <property type="entry name" value="HMA_2"/>
    <property type="match status" value="1"/>
</dbReference>
<keyword evidence="5" id="KW-1278">Translocase</keyword>
<evidence type="ECO:0000256" key="5">
    <source>
        <dbReference type="ARBA" id="ARBA00022967"/>
    </source>
</evidence>